<evidence type="ECO:0000313" key="2">
    <source>
        <dbReference type="Proteomes" id="UP000004925"/>
    </source>
</evidence>
<dbReference type="EMBL" id="ACDE02000019">
    <property type="protein sequence ID" value="EEO39996.1"/>
    <property type="molecule type" value="Genomic_DNA"/>
</dbReference>
<organism evidence="1 2">
    <name type="scientific">Fusobacterium vincentii 4_1_13</name>
    <dbReference type="NCBI Taxonomy" id="469606"/>
    <lineage>
        <taxon>Bacteria</taxon>
        <taxon>Fusobacteriati</taxon>
        <taxon>Fusobacteriota</taxon>
        <taxon>Fusobacteriia</taxon>
        <taxon>Fusobacteriales</taxon>
        <taxon>Fusobacteriaceae</taxon>
        <taxon>Fusobacterium</taxon>
    </lineage>
</organism>
<dbReference type="RefSeq" id="WP_008802818.1">
    <property type="nucleotide sequence ID" value="NZ_KQ235737.1"/>
</dbReference>
<gene>
    <name evidence="1" type="ORF">FSCG_00709</name>
</gene>
<evidence type="ECO:0000313" key="1">
    <source>
        <dbReference type="EMBL" id="EEO39996.1"/>
    </source>
</evidence>
<name>A0A0M1VTP8_FUSVC</name>
<dbReference type="HOGENOM" id="CLU_2699377_0_0_0"/>
<reference evidence="1 2" key="1">
    <citation type="submission" date="2011-10" db="EMBL/GenBank/DDBJ databases">
        <title>The Genome Sequence of Fusobacterium sp. 4_1_13.</title>
        <authorList>
            <consortium name="The Broad Institute Genome Sequencing Platform"/>
            <person name="Earl A."/>
            <person name="Ward D."/>
            <person name="Feldgarden M."/>
            <person name="Gevers D."/>
            <person name="Strauss J."/>
            <person name="Ambrose C."/>
            <person name="Allen-Vercoe E."/>
            <person name="Young S.K."/>
            <person name="Zeng Q."/>
            <person name="Gargeya S."/>
            <person name="Fitzgerald M."/>
            <person name="Haas B."/>
            <person name="Abouelleil A."/>
            <person name="Alvarado L."/>
            <person name="Arachchi H.M."/>
            <person name="Berlin A."/>
            <person name="Brown A."/>
            <person name="Chapman S.B."/>
            <person name="Chen Z."/>
            <person name="Dunbar C."/>
            <person name="Freedman E."/>
            <person name="Gearin G."/>
            <person name="Goldberg J."/>
            <person name="Griggs A."/>
            <person name="Gujja S."/>
            <person name="Heiman D."/>
            <person name="Howarth C."/>
            <person name="Larson L."/>
            <person name="Lui A."/>
            <person name="MacDonald P.J."/>
            <person name="Montmayeur A."/>
            <person name="Murphy C."/>
            <person name="Neiman D."/>
            <person name="Pearson M."/>
            <person name="Priest M."/>
            <person name="Roberts A."/>
            <person name="Saif S."/>
            <person name="Shea T."/>
            <person name="Shenoy N."/>
            <person name="Sisk P."/>
            <person name="Stolte C."/>
            <person name="Sykes S."/>
            <person name="Wortman J."/>
            <person name="Nusbaum C."/>
            <person name="Birren B."/>
        </authorList>
    </citation>
    <scope>NUCLEOTIDE SEQUENCE [LARGE SCALE GENOMIC DNA]</scope>
    <source>
        <strain evidence="1 2">4_1_13</strain>
    </source>
</reference>
<dbReference type="Proteomes" id="UP000004925">
    <property type="component" value="Unassembled WGS sequence"/>
</dbReference>
<dbReference type="AlphaFoldDB" id="A0A0M1VTP8"/>
<protein>
    <submittedName>
        <fullName evidence="1">Uncharacterized protein</fullName>
    </submittedName>
</protein>
<proteinExistence type="predicted"/>
<comment type="caution">
    <text evidence="1">The sequence shown here is derived from an EMBL/GenBank/DDBJ whole genome shotgun (WGS) entry which is preliminary data.</text>
</comment>
<accession>A0A0M1VTP8</accession>
<sequence length="73" mass="8527">MDINLINFLEELETKGLFKSKVGEIDEKFKKFVDSLKISIEEKQILETLFNEAVENSKNEFLEIGLLYGKEKK</sequence>